<organism evidence="1 2">
    <name type="scientific">Pythium oligandrum</name>
    <name type="common">Mycoparasitic fungus</name>
    <dbReference type="NCBI Taxonomy" id="41045"/>
    <lineage>
        <taxon>Eukaryota</taxon>
        <taxon>Sar</taxon>
        <taxon>Stramenopiles</taxon>
        <taxon>Oomycota</taxon>
        <taxon>Peronosporomycetes</taxon>
        <taxon>Pythiales</taxon>
        <taxon>Pythiaceae</taxon>
        <taxon>Pythium</taxon>
    </lineage>
</organism>
<evidence type="ECO:0000313" key="2">
    <source>
        <dbReference type="Proteomes" id="UP000794436"/>
    </source>
</evidence>
<dbReference type="OrthoDB" id="64211at2759"/>
<keyword evidence="2" id="KW-1185">Reference proteome</keyword>
<reference evidence="1" key="1">
    <citation type="submission" date="2019-03" db="EMBL/GenBank/DDBJ databases">
        <title>Long read genome sequence of the mycoparasitic Pythium oligandrum ATCC 38472 isolated from sugarbeet rhizosphere.</title>
        <authorList>
            <person name="Gaulin E."/>
        </authorList>
    </citation>
    <scope>NUCLEOTIDE SEQUENCE</scope>
    <source>
        <strain evidence="1">ATCC 38472_TT</strain>
    </source>
</reference>
<evidence type="ECO:0000313" key="1">
    <source>
        <dbReference type="EMBL" id="TMW57809.1"/>
    </source>
</evidence>
<comment type="caution">
    <text evidence="1">The sequence shown here is derived from an EMBL/GenBank/DDBJ whole genome shotgun (WGS) entry which is preliminary data.</text>
</comment>
<accession>A0A8K1FEC3</accession>
<sequence length="142" mass="16072">MDPSVRIGDLMGPEVCLEQWRIYTAAHVSYRSQVRSIRVLGSEESPVDLVELSVFARWSRDTFRLMFPHAISYESLVNRFIGKEFEYTAVNQYHFTPDGWISILQVGIDIVGSLVRCGVRISDIAMLMTATTLTPHCTVQSS</sequence>
<gene>
    <name evidence="1" type="ORF">Poli38472_014412</name>
</gene>
<dbReference type="EMBL" id="SPLM01000114">
    <property type="protein sequence ID" value="TMW57809.1"/>
    <property type="molecule type" value="Genomic_DNA"/>
</dbReference>
<protein>
    <submittedName>
        <fullName evidence="1">Uncharacterized protein</fullName>
    </submittedName>
</protein>
<dbReference type="AlphaFoldDB" id="A0A8K1FEC3"/>
<name>A0A8K1FEC3_PYTOL</name>
<proteinExistence type="predicted"/>
<dbReference type="Proteomes" id="UP000794436">
    <property type="component" value="Unassembled WGS sequence"/>
</dbReference>